<dbReference type="InterPro" id="IPR029058">
    <property type="entry name" value="AB_hydrolase_fold"/>
</dbReference>
<name>A0A4R1ESE3_9GAMM</name>
<comment type="caution">
    <text evidence="3">The sequence shown here is derived from an EMBL/GenBank/DDBJ whole genome shotgun (WGS) entry which is preliminary data.</text>
</comment>
<dbReference type="OrthoDB" id="9771666at2"/>
<accession>A0A4R1ESE3</accession>
<dbReference type="Gene3D" id="3.40.50.1820">
    <property type="entry name" value="alpha/beta hydrolase"/>
    <property type="match status" value="1"/>
</dbReference>
<gene>
    <name evidence="3" type="ORF">EV695_2423</name>
</gene>
<dbReference type="PANTHER" id="PTHR48081:SF33">
    <property type="entry name" value="KYNURENINE FORMAMIDASE"/>
    <property type="match status" value="1"/>
</dbReference>
<dbReference type="InterPro" id="IPR049492">
    <property type="entry name" value="BD-FAE-like_dom"/>
</dbReference>
<dbReference type="RefSeq" id="WP_131906223.1">
    <property type="nucleotide sequence ID" value="NZ_BAAAFU010000006.1"/>
</dbReference>
<keyword evidence="1" id="KW-0378">Hydrolase</keyword>
<dbReference type="EMBL" id="SMFQ01000004">
    <property type="protein sequence ID" value="TCJ84466.1"/>
    <property type="molecule type" value="Genomic_DNA"/>
</dbReference>
<sequence>MPTLKTVDEYINLKPVAADKRLTYGDDPEQFGDLYLPKDSEKPVSVIVLLHGGCWRAAHSLLQLGELCRSLTDLGYAVWNLEYRRLGNGGGWPTTFTDVAKGTDYLTSIATEYSLDLTQVITMGHSAGGHLALWLANRPQLTTDSELYTQNPLNVSAVISLAGIPDLESGVTENICRGACQELMGGLPEEYPERYQQGSPHHLSLSKKGMRDNFPQIHLLGELDPIVPLDYLKTALNQQQDQYTLQVIPDIGHFEMVMPDTVSWPYIKRSLQMLNESSSL</sequence>
<evidence type="ECO:0000313" key="4">
    <source>
        <dbReference type="Proteomes" id="UP000294887"/>
    </source>
</evidence>
<dbReference type="Pfam" id="PF20434">
    <property type="entry name" value="BD-FAE"/>
    <property type="match status" value="1"/>
</dbReference>
<keyword evidence="4" id="KW-1185">Reference proteome</keyword>
<dbReference type="AlphaFoldDB" id="A0A4R1ESE3"/>
<protein>
    <submittedName>
        <fullName evidence="3">Acetyl esterase/lipase</fullName>
    </submittedName>
</protein>
<proteinExistence type="predicted"/>
<dbReference type="Proteomes" id="UP000294887">
    <property type="component" value="Unassembled WGS sequence"/>
</dbReference>
<evidence type="ECO:0000259" key="2">
    <source>
        <dbReference type="Pfam" id="PF20434"/>
    </source>
</evidence>
<feature type="domain" description="BD-FAE-like" evidence="2">
    <location>
        <begin position="33"/>
        <end position="229"/>
    </location>
</feature>
<dbReference type="SUPFAM" id="SSF53474">
    <property type="entry name" value="alpha/beta-Hydrolases"/>
    <property type="match status" value="1"/>
</dbReference>
<reference evidence="3 4" key="1">
    <citation type="submission" date="2019-03" db="EMBL/GenBank/DDBJ databases">
        <title>Genomic Encyclopedia of Type Strains, Phase IV (KMG-IV): sequencing the most valuable type-strain genomes for metagenomic binning, comparative biology and taxonomic classification.</title>
        <authorList>
            <person name="Goeker M."/>
        </authorList>
    </citation>
    <scope>NUCLEOTIDE SEQUENCE [LARGE SCALE GENOMIC DNA]</scope>
    <source>
        <strain evidence="3 4">DSM 24830</strain>
    </source>
</reference>
<dbReference type="PANTHER" id="PTHR48081">
    <property type="entry name" value="AB HYDROLASE SUPERFAMILY PROTEIN C4A8.06C"/>
    <property type="match status" value="1"/>
</dbReference>
<evidence type="ECO:0000256" key="1">
    <source>
        <dbReference type="ARBA" id="ARBA00022801"/>
    </source>
</evidence>
<organism evidence="3 4">
    <name type="scientific">Cocleimonas flava</name>
    <dbReference type="NCBI Taxonomy" id="634765"/>
    <lineage>
        <taxon>Bacteria</taxon>
        <taxon>Pseudomonadati</taxon>
        <taxon>Pseudomonadota</taxon>
        <taxon>Gammaproteobacteria</taxon>
        <taxon>Thiotrichales</taxon>
        <taxon>Thiotrichaceae</taxon>
        <taxon>Cocleimonas</taxon>
    </lineage>
</organism>
<dbReference type="InterPro" id="IPR050300">
    <property type="entry name" value="GDXG_lipolytic_enzyme"/>
</dbReference>
<evidence type="ECO:0000313" key="3">
    <source>
        <dbReference type="EMBL" id="TCJ84466.1"/>
    </source>
</evidence>
<dbReference type="GO" id="GO:0016787">
    <property type="term" value="F:hydrolase activity"/>
    <property type="evidence" value="ECO:0007669"/>
    <property type="project" value="UniProtKB-KW"/>
</dbReference>